<comment type="caution">
    <text evidence="1">The sequence shown here is derived from an EMBL/GenBank/DDBJ whole genome shotgun (WGS) entry which is preliminary data.</text>
</comment>
<keyword evidence="2" id="KW-1185">Reference proteome</keyword>
<accession>A0ABW3M8H7</accession>
<proteinExistence type="predicted"/>
<reference evidence="2" key="1">
    <citation type="journal article" date="2019" name="Int. J. Syst. Evol. Microbiol.">
        <title>The Global Catalogue of Microorganisms (GCM) 10K type strain sequencing project: providing services to taxonomists for standard genome sequencing and annotation.</title>
        <authorList>
            <consortium name="The Broad Institute Genomics Platform"/>
            <consortium name="The Broad Institute Genome Sequencing Center for Infectious Disease"/>
            <person name="Wu L."/>
            <person name="Ma J."/>
        </authorList>
    </citation>
    <scope>NUCLEOTIDE SEQUENCE [LARGE SCALE GENOMIC DNA]</scope>
    <source>
        <strain evidence="2">JCM 31486</strain>
    </source>
</reference>
<protein>
    <submittedName>
        <fullName evidence="1">TetR/AcrR family transcriptional regulator</fullName>
    </submittedName>
</protein>
<evidence type="ECO:0000313" key="2">
    <source>
        <dbReference type="Proteomes" id="UP001597045"/>
    </source>
</evidence>
<evidence type="ECO:0000313" key="1">
    <source>
        <dbReference type="EMBL" id="MFD1046997.1"/>
    </source>
</evidence>
<name>A0ABW3M8H7_9PSEU</name>
<sequence length="43" mass="4698">MTTGGVSRRRADTRRNHERILAAALVELTESGDVSFNAIAKRA</sequence>
<gene>
    <name evidence="1" type="ORF">ACFQ1S_16315</name>
</gene>
<organism evidence="1 2">
    <name type="scientific">Kibdelosporangium lantanae</name>
    <dbReference type="NCBI Taxonomy" id="1497396"/>
    <lineage>
        <taxon>Bacteria</taxon>
        <taxon>Bacillati</taxon>
        <taxon>Actinomycetota</taxon>
        <taxon>Actinomycetes</taxon>
        <taxon>Pseudonocardiales</taxon>
        <taxon>Pseudonocardiaceae</taxon>
        <taxon>Kibdelosporangium</taxon>
    </lineage>
</organism>
<dbReference type="EMBL" id="JBHTIS010000883">
    <property type="protein sequence ID" value="MFD1046997.1"/>
    <property type="molecule type" value="Genomic_DNA"/>
</dbReference>
<feature type="non-terminal residue" evidence="1">
    <location>
        <position position="43"/>
    </location>
</feature>
<dbReference type="Proteomes" id="UP001597045">
    <property type="component" value="Unassembled WGS sequence"/>
</dbReference>
<dbReference type="Gene3D" id="1.10.357.10">
    <property type="entry name" value="Tetracycline Repressor, domain 2"/>
    <property type="match status" value="1"/>
</dbReference>